<dbReference type="Pfam" id="PF13487">
    <property type="entry name" value="HD_5"/>
    <property type="match status" value="1"/>
</dbReference>
<keyword evidence="1" id="KW-0812">Transmembrane</keyword>
<dbReference type="NCBIfam" id="TIGR00277">
    <property type="entry name" value="HDIG"/>
    <property type="match status" value="1"/>
</dbReference>
<dbReference type="InterPro" id="IPR000160">
    <property type="entry name" value="GGDEF_dom"/>
</dbReference>
<dbReference type="SMART" id="SM00267">
    <property type="entry name" value="GGDEF"/>
    <property type="match status" value="1"/>
</dbReference>
<feature type="transmembrane region" description="Helical" evidence="1">
    <location>
        <begin position="183"/>
        <end position="201"/>
    </location>
</feature>
<dbReference type="InterPro" id="IPR037522">
    <property type="entry name" value="HD_GYP_dom"/>
</dbReference>
<dbReference type="CDD" id="cd01949">
    <property type="entry name" value="GGDEF"/>
    <property type="match status" value="1"/>
</dbReference>
<protein>
    <submittedName>
        <fullName evidence="4">HD family phosphohydrolase</fullName>
    </submittedName>
</protein>
<dbReference type="KEGG" id="bcoh:BC6307_20050"/>
<accession>A0A223KYB0</accession>
<reference evidence="4 5" key="1">
    <citation type="submission" date="2016-12" db="EMBL/GenBank/DDBJ databases">
        <title>The whole genome sequencing and assembly of Bacillus cohnii DSM 6307T strain.</title>
        <authorList>
            <person name="Lee Y.-J."/>
            <person name="Yi H."/>
            <person name="Bahn Y.-S."/>
            <person name="Kim J.F."/>
            <person name="Lee D.-W."/>
        </authorList>
    </citation>
    <scope>NUCLEOTIDE SEQUENCE [LARGE SCALE GENOMIC DNA]</scope>
    <source>
        <strain evidence="4 5">DSM 6307</strain>
    </source>
</reference>
<dbReference type="PANTHER" id="PTHR43155">
    <property type="entry name" value="CYCLIC DI-GMP PHOSPHODIESTERASE PA4108-RELATED"/>
    <property type="match status" value="1"/>
</dbReference>
<keyword evidence="4" id="KW-0378">Hydrolase</keyword>
<dbReference type="SUPFAM" id="SSF109604">
    <property type="entry name" value="HD-domain/PDEase-like"/>
    <property type="match status" value="1"/>
</dbReference>
<gene>
    <name evidence="4" type="ORF">BC6307_20050</name>
</gene>
<dbReference type="FunFam" id="3.30.70.270:FF:000001">
    <property type="entry name" value="Diguanylate cyclase domain protein"/>
    <property type="match status" value="1"/>
</dbReference>
<dbReference type="InterPro" id="IPR043128">
    <property type="entry name" value="Rev_trsase/Diguanyl_cyclase"/>
</dbReference>
<dbReference type="Gene3D" id="1.10.3210.10">
    <property type="entry name" value="Hypothetical protein af1432"/>
    <property type="match status" value="1"/>
</dbReference>
<feature type="transmembrane region" description="Helical" evidence="1">
    <location>
        <begin position="36"/>
        <end position="57"/>
    </location>
</feature>
<dbReference type="EMBL" id="CP018866">
    <property type="protein sequence ID" value="AST94435.1"/>
    <property type="molecule type" value="Genomic_DNA"/>
</dbReference>
<dbReference type="STRING" id="1314751.GCA_001591425_04530"/>
<feature type="transmembrane region" description="Helical" evidence="1">
    <location>
        <begin position="6"/>
        <end position="24"/>
    </location>
</feature>
<keyword evidence="1" id="KW-1133">Transmembrane helix</keyword>
<feature type="transmembrane region" description="Helical" evidence="1">
    <location>
        <begin position="69"/>
        <end position="96"/>
    </location>
</feature>
<feature type="domain" description="HD-GYP" evidence="3">
    <location>
        <begin position="412"/>
        <end position="606"/>
    </location>
</feature>
<organism evidence="4 5">
    <name type="scientific">Sutcliffiella cohnii</name>
    <dbReference type="NCBI Taxonomy" id="33932"/>
    <lineage>
        <taxon>Bacteria</taxon>
        <taxon>Bacillati</taxon>
        <taxon>Bacillota</taxon>
        <taxon>Bacilli</taxon>
        <taxon>Bacillales</taxon>
        <taxon>Bacillaceae</taxon>
        <taxon>Sutcliffiella</taxon>
    </lineage>
</organism>
<dbReference type="Proteomes" id="UP000215224">
    <property type="component" value="Chromosome"/>
</dbReference>
<feature type="transmembrane region" description="Helical" evidence="1">
    <location>
        <begin position="207"/>
        <end position="230"/>
    </location>
</feature>
<evidence type="ECO:0000259" key="2">
    <source>
        <dbReference type="PROSITE" id="PS50887"/>
    </source>
</evidence>
<sequence length="606" mass="70059">MHMKFLQKLYIFTICIIGIPLAIYHLSPLNVTIQGWVLIYILTGSILLLNFFIIFLPPKGNALSMDSSIYLACIFLFGLDITLLVLLLSSLLGLFIRKTTWWKHLFNFSIYTIMIVGSYYSYILFNGTQDGTNFTNLLPYLVALTVYFSLNVIMISAYFFILEPKDAVQLIRNLSKKGIIKESIVSYVSTLLLALVLTILLEANSYFGLFLFISLVVSLSFAFTKFFTLYKEVEEKANKDFLTDLFNHGYFKLQLDEHIKQMESYEAFSVAILDIDDFKKYNDLNGHLQGDELLKYFGSYLKEKTEPFGYLPARYGGEEFTILMPKTDKRAASAFLNKIRKELNDTHFNGSDDLPLQCLSFSAGIAQYEEDTYNSAELLNKADKAMYYAKAQGKNTVQIYEENSHLYNEEHFLLKEIDALEQQLSIFLSKDMYTYQHSKRVFTYAVEMANRLPLTSEERRELILGALIHDIGKLEIPRDIINKKGKLDAHEWDLMKKHVTWGKEIMASTKKYDDLIPLVELHHERFDGKGYPYGLVGEKIPKLARILCVIDSFDAMTTERPYQRTKTFQEGIDELNRCAGEQFDPVFVKPFIRMIQEKYPEKVNNN</sequence>
<dbReference type="Pfam" id="PF00990">
    <property type="entry name" value="GGDEF"/>
    <property type="match status" value="1"/>
</dbReference>
<evidence type="ECO:0000256" key="1">
    <source>
        <dbReference type="SAM" id="Phobius"/>
    </source>
</evidence>
<evidence type="ECO:0000313" key="5">
    <source>
        <dbReference type="Proteomes" id="UP000215224"/>
    </source>
</evidence>
<proteinExistence type="predicted"/>
<dbReference type="GO" id="GO:0016787">
    <property type="term" value="F:hydrolase activity"/>
    <property type="evidence" value="ECO:0007669"/>
    <property type="project" value="UniProtKB-KW"/>
</dbReference>
<evidence type="ECO:0000259" key="3">
    <source>
        <dbReference type="PROSITE" id="PS51832"/>
    </source>
</evidence>
<dbReference type="InterPro" id="IPR029787">
    <property type="entry name" value="Nucleotide_cyclase"/>
</dbReference>
<dbReference type="Gene3D" id="3.30.70.270">
    <property type="match status" value="1"/>
</dbReference>
<feature type="domain" description="GGDEF" evidence="2">
    <location>
        <begin position="266"/>
        <end position="402"/>
    </location>
</feature>
<dbReference type="SMART" id="SM00471">
    <property type="entry name" value="HDc"/>
    <property type="match status" value="1"/>
</dbReference>
<dbReference type="InterPro" id="IPR006675">
    <property type="entry name" value="HDIG_dom"/>
</dbReference>
<dbReference type="CDD" id="cd00077">
    <property type="entry name" value="HDc"/>
    <property type="match status" value="1"/>
</dbReference>
<keyword evidence="1" id="KW-0472">Membrane</keyword>
<evidence type="ECO:0000313" key="4">
    <source>
        <dbReference type="EMBL" id="AST94435.1"/>
    </source>
</evidence>
<dbReference type="InterPro" id="IPR003607">
    <property type="entry name" value="HD/PDEase_dom"/>
</dbReference>
<dbReference type="PROSITE" id="PS51832">
    <property type="entry name" value="HD_GYP"/>
    <property type="match status" value="1"/>
</dbReference>
<dbReference type="PROSITE" id="PS50887">
    <property type="entry name" value="GGDEF"/>
    <property type="match status" value="1"/>
</dbReference>
<dbReference type="AlphaFoldDB" id="A0A223KYB0"/>
<keyword evidence="5" id="KW-1185">Reference proteome</keyword>
<dbReference type="NCBIfam" id="TIGR00254">
    <property type="entry name" value="GGDEF"/>
    <property type="match status" value="1"/>
</dbReference>
<dbReference type="SUPFAM" id="SSF55073">
    <property type="entry name" value="Nucleotide cyclase"/>
    <property type="match status" value="1"/>
</dbReference>
<name>A0A223KYB0_9BACI</name>
<dbReference type="PANTHER" id="PTHR43155:SF2">
    <property type="entry name" value="CYCLIC DI-GMP PHOSPHODIESTERASE PA4108"/>
    <property type="match status" value="1"/>
</dbReference>
<feature type="transmembrane region" description="Helical" evidence="1">
    <location>
        <begin position="108"/>
        <end position="125"/>
    </location>
</feature>
<feature type="transmembrane region" description="Helical" evidence="1">
    <location>
        <begin position="137"/>
        <end position="162"/>
    </location>
</feature>